<dbReference type="InterPro" id="IPR010104">
    <property type="entry name" value="TonB_rcpt_bac"/>
</dbReference>
<dbReference type="InterPro" id="IPR012910">
    <property type="entry name" value="Plug_dom"/>
</dbReference>
<keyword evidence="4 8" id="KW-0812">Transmembrane</keyword>
<evidence type="ECO:0000256" key="5">
    <source>
        <dbReference type="ARBA" id="ARBA00023077"/>
    </source>
</evidence>
<dbReference type="EMBL" id="JBBMQU010000046">
    <property type="protein sequence ID" value="MEM5552691.1"/>
    <property type="molecule type" value="Genomic_DNA"/>
</dbReference>
<dbReference type="Pfam" id="PF00593">
    <property type="entry name" value="TonB_dep_Rec_b-barrel"/>
    <property type="match status" value="1"/>
</dbReference>
<dbReference type="Proteomes" id="UP001388366">
    <property type="component" value="Unassembled WGS sequence"/>
</dbReference>
<evidence type="ECO:0000256" key="9">
    <source>
        <dbReference type="RuleBase" id="RU003357"/>
    </source>
</evidence>
<dbReference type="NCBIfam" id="TIGR01782">
    <property type="entry name" value="TonB-Xanth-Caul"/>
    <property type="match status" value="1"/>
</dbReference>
<keyword evidence="3 8" id="KW-1134">Transmembrane beta strand</keyword>
<feature type="chain" id="PRO_5046317337" evidence="10">
    <location>
        <begin position="30"/>
        <end position="873"/>
    </location>
</feature>
<organism evidence="13 14">
    <name type="scientific">Pseudoalteromonas neustonica</name>
    <dbReference type="NCBI Taxonomy" id="1840331"/>
    <lineage>
        <taxon>Bacteria</taxon>
        <taxon>Pseudomonadati</taxon>
        <taxon>Pseudomonadota</taxon>
        <taxon>Gammaproteobacteria</taxon>
        <taxon>Alteromonadales</taxon>
        <taxon>Pseudoalteromonadaceae</taxon>
        <taxon>Pseudoalteromonas</taxon>
    </lineage>
</organism>
<sequence length="873" mass="95392">MLAKNLKRSLLAVNIGLIMSAGFTGAAFAAEETKVQEDLEVIEVRGIRRSLQASINTKRFADGVVDAVSAEDIGKFPDSDVGEALGRIPGVAVNRQFGQGQQVSIRGASNQLTLTTLNGQNVASTGWYDQQAIDRSFNYTLLPPQMISEIKVYKSSQADLLEGGVGGSVDVVTRKPLDLDSGTAFISAEGTYSTASSETDPAISGLYSWKNDEETFGVLAAVAWEDTTYVRRGNEASYAWAGAESANYFEQNRERTAVDFTAQYAPTDNMSFALHYMNLDLSADNNNNSLFVFSNTDNCSQLNDAGACLVRTTDAANPAGQTFLQTFARFASMNSETIDLTFDYVHDNFKLETQIGTTKAEGGTDLTLNHAAFIGTPEDVHGTIDATGKYTDVDIAVNGWNANDIDTAWVGRGLQEWATQIAPNEDKETYFQADLTLMLDSDFITSVKTGVRWSNHEVTRESLRADQGEHVSVDPLQFWSGTDTAGMQDLTIPLPNIGAMRANGLAAVQNWYEDRSGFGTVEEENLSVYVMANFSGEAYRGNFGVRYVSTYAESDFYAPDPTFSDPNGIAQNNGLSSTIDTDEGHYSELLPSFNLAYDVNQDTILRFSVAQVISRPNYSDMFASQSLAGYGDTQLGNQSVTKGSPALSPFKATQADIGFEYYYGDSNLVAVTAFYKDVSNFTTSETLRNQKIGITDPVCKCDDWTVNTQVDGDGGEIAGVEFQIQHALAAGFGTMFNYTFADSSADADNFSDGIDVFTDSSEHTVNAVGYYENDDVSVRLAYNWRSEYMIRETGFYGNRWHDDFGTLDLTASYNLTESFTLRFAATNLLEEDSIQYAAADANNDATKVSLKDGYPAWSYQGEATYAVGVDFRF</sequence>
<comment type="similarity">
    <text evidence="8 9">Belongs to the TonB-dependent receptor family.</text>
</comment>
<evidence type="ECO:0000313" key="14">
    <source>
        <dbReference type="Proteomes" id="UP001388366"/>
    </source>
</evidence>
<protein>
    <submittedName>
        <fullName evidence="13">TonB-dependent receptor</fullName>
    </submittedName>
</protein>
<dbReference type="InterPro" id="IPR039426">
    <property type="entry name" value="TonB-dep_rcpt-like"/>
</dbReference>
<evidence type="ECO:0000256" key="7">
    <source>
        <dbReference type="ARBA" id="ARBA00023237"/>
    </source>
</evidence>
<keyword evidence="6 8" id="KW-0472">Membrane</keyword>
<dbReference type="Gene3D" id="2.40.170.20">
    <property type="entry name" value="TonB-dependent receptor, beta-barrel domain"/>
    <property type="match status" value="1"/>
</dbReference>
<keyword evidence="10" id="KW-0732">Signal</keyword>
<name>A0ABU9U6M7_9GAMM</name>
<comment type="subcellular location">
    <subcellularLocation>
        <location evidence="1 8">Cell outer membrane</location>
        <topology evidence="1 8">Multi-pass membrane protein</topology>
    </subcellularLocation>
</comment>
<dbReference type="InterPro" id="IPR000531">
    <property type="entry name" value="Beta-barrel_TonB"/>
</dbReference>
<dbReference type="PROSITE" id="PS52016">
    <property type="entry name" value="TONB_DEPENDENT_REC_3"/>
    <property type="match status" value="1"/>
</dbReference>
<keyword evidence="2 8" id="KW-0813">Transport</keyword>
<keyword evidence="7 8" id="KW-0998">Cell outer membrane</keyword>
<dbReference type="PANTHER" id="PTHR40980:SF3">
    <property type="entry name" value="TONB-DEPENDENT RECEPTOR-LIKE BETA-BARREL DOMAIN-CONTAINING PROTEIN"/>
    <property type="match status" value="1"/>
</dbReference>
<evidence type="ECO:0000256" key="6">
    <source>
        <dbReference type="ARBA" id="ARBA00023136"/>
    </source>
</evidence>
<comment type="caution">
    <text evidence="13">The sequence shown here is derived from an EMBL/GenBank/DDBJ whole genome shotgun (WGS) entry which is preliminary data.</text>
</comment>
<evidence type="ECO:0000256" key="10">
    <source>
        <dbReference type="SAM" id="SignalP"/>
    </source>
</evidence>
<dbReference type="InterPro" id="IPR037066">
    <property type="entry name" value="Plug_dom_sf"/>
</dbReference>
<feature type="domain" description="TonB-dependent receptor-like beta-barrel" evidence="11">
    <location>
        <begin position="406"/>
        <end position="828"/>
    </location>
</feature>
<evidence type="ECO:0000256" key="3">
    <source>
        <dbReference type="ARBA" id="ARBA00022452"/>
    </source>
</evidence>
<proteinExistence type="inferred from homology"/>
<feature type="domain" description="TonB-dependent receptor plug" evidence="12">
    <location>
        <begin position="59"/>
        <end position="167"/>
    </location>
</feature>
<dbReference type="Pfam" id="PF07715">
    <property type="entry name" value="Plug"/>
    <property type="match status" value="1"/>
</dbReference>
<keyword evidence="5 9" id="KW-0798">TonB box</keyword>
<dbReference type="CDD" id="cd01347">
    <property type="entry name" value="ligand_gated_channel"/>
    <property type="match status" value="1"/>
</dbReference>
<evidence type="ECO:0000259" key="11">
    <source>
        <dbReference type="Pfam" id="PF00593"/>
    </source>
</evidence>
<evidence type="ECO:0000256" key="1">
    <source>
        <dbReference type="ARBA" id="ARBA00004571"/>
    </source>
</evidence>
<dbReference type="PANTHER" id="PTHR40980">
    <property type="entry name" value="PLUG DOMAIN-CONTAINING PROTEIN"/>
    <property type="match status" value="1"/>
</dbReference>
<evidence type="ECO:0000259" key="12">
    <source>
        <dbReference type="Pfam" id="PF07715"/>
    </source>
</evidence>
<evidence type="ECO:0000256" key="8">
    <source>
        <dbReference type="PROSITE-ProRule" id="PRU01360"/>
    </source>
</evidence>
<keyword evidence="14" id="KW-1185">Reference proteome</keyword>
<gene>
    <name evidence="13" type="ORF">WNY63_18385</name>
</gene>
<dbReference type="SUPFAM" id="SSF56935">
    <property type="entry name" value="Porins"/>
    <property type="match status" value="1"/>
</dbReference>
<evidence type="ECO:0000256" key="4">
    <source>
        <dbReference type="ARBA" id="ARBA00022692"/>
    </source>
</evidence>
<evidence type="ECO:0000256" key="2">
    <source>
        <dbReference type="ARBA" id="ARBA00022448"/>
    </source>
</evidence>
<keyword evidence="13" id="KW-0675">Receptor</keyword>
<reference evidence="13 14" key="1">
    <citation type="submission" date="2024-03" db="EMBL/GenBank/DDBJ databases">
        <title>Community enrichment and isolation of bacterial strains for fucoidan degradation.</title>
        <authorList>
            <person name="Sichert A."/>
        </authorList>
    </citation>
    <scope>NUCLEOTIDE SEQUENCE [LARGE SCALE GENOMIC DNA]</scope>
    <source>
        <strain evidence="13 14">AS81</strain>
    </source>
</reference>
<dbReference type="RefSeq" id="WP_342884500.1">
    <property type="nucleotide sequence ID" value="NZ_JBBMQU010000046.1"/>
</dbReference>
<feature type="signal peptide" evidence="10">
    <location>
        <begin position="1"/>
        <end position="29"/>
    </location>
</feature>
<dbReference type="InterPro" id="IPR036942">
    <property type="entry name" value="Beta-barrel_TonB_sf"/>
</dbReference>
<dbReference type="Gene3D" id="2.170.130.10">
    <property type="entry name" value="TonB-dependent receptor, plug domain"/>
    <property type="match status" value="1"/>
</dbReference>
<evidence type="ECO:0000313" key="13">
    <source>
        <dbReference type="EMBL" id="MEM5552691.1"/>
    </source>
</evidence>
<accession>A0ABU9U6M7</accession>